<gene>
    <name evidence="1" type="ORF">MRATA1EN1_LOCUS5018</name>
</gene>
<accession>A0ABN8Y460</accession>
<name>A0ABN8Y460_RANTA</name>
<sequence length="133" mass="14898">MKRLTTRSSLALKSLPTSLTFCFSKTEKGAMSPTGASPQKTGSTEVMNIPFYSLTTLILCYWLLEARGPGFSVSGKHIFGDRIKGRTPTTSVCLFTKHSEKWVSLSLPFKCAHETITVWNTQTYLTYIFFLDI</sequence>
<protein>
    <submittedName>
        <fullName evidence="1">Uncharacterized protein</fullName>
    </submittedName>
</protein>
<proteinExistence type="predicted"/>
<dbReference type="EMBL" id="OX459949">
    <property type="protein sequence ID" value="CAI9156056.1"/>
    <property type="molecule type" value="Genomic_DNA"/>
</dbReference>
<evidence type="ECO:0000313" key="1">
    <source>
        <dbReference type="EMBL" id="CAI9156056.1"/>
    </source>
</evidence>
<evidence type="ECO:0000313" key="2">
    <source>
        <dbReference type="Proteomes" id="UP001176941"/>
    </source>
</evidence>
<dbReference type="Proteomes" id="UP001176941">
    <property type="component" value="Chromosome 13"/>
</dbReference>
<organism evidence="1 2">
    <name type="scientific">Rangifer tarandus platyrhynchus</name>
    <name type="common">Svalbard reindeer</name>
    <dbReference type="NCBI Taxonomy" id="3082113"/>
    <lineage>
        <taxon>Eukaryota</taxon>
        <taxon>Metazoa</taxon>
        <taxon>Chordata</taxon>
        <taxon>Craniata</taxon>
        <taxon>Vertebrata</taxon>
        <taxon>Euteleostomi</taxon>
        <taxon>Mammalia</taxon>
        <taxon>Eutheria</taxon>
        <taxon>Laurasiatheria</taxon>
        <taxon>Artiodactyla</taxon>
        <taxon>Ruminantia</taxon>
        <taxon>Pecora</taxon>
        <taxon>Cervidae</taxon>
        <taxon>Odocoileinae</taxon>
        <taxon>Rangifer</taxon>
    </lineage>
</organism>
<reference evidence="1" key="1">
    <citation type="submission" date="2023-04" db="EMBL/GenBank/DDBJ databases">
        <authorList>
            <consortium name="ELIXIR-Norway"/>
        </authorList>
    </citation>
    <scope>NUCLEOTIDE SEQUENCE [LARGE SCALE GENOMIC DNA]</scope>
</reference>
<keyword evidence="2" id="KW-1185">Reference proteome</keyword>